<organism evidence="2 3">
    <name type="scientific">Bacteriovorax stolpii</name>
    <name type="common">Bdellovibrio stolpii</name>
    <dbReference type="NCBI Taxonomy" id="960"/>
    <lineage>
        <taxon>Bacteria</taxon>
        <taxon>Pseudomonadati</taxon>
        <taxon>Bdellovibrionota</taxon>
        <taxon>Bacteriovoracia</taxon>
        <taxon>Bacteriovoracales</taxon>
        <taxon>Bacteriovoracaceae</taxon>
        <taxon>Bacteriovorax</taxon>
    </lineage>
</organism>
<dbReference type="EMBL" id="CP025704">
    <property type="protein sequence ID" value="AUN99464.1"/>
    <property type="molecule type" value="Genomic_DNA"/>
</dbReference>
<dbReference type="InterPro" id="IPR036895">
    <property type="entry name" value="Uracil-DNA_glycosylase-like_sf"/>
</dbReference>
<sequence>MQALLFSVTNSFSDLFLRVFTPGFKNGNLGIILLMDQQFKKIIQKTKALKEDLDPLAKTFEGALFKDSSWVFSFDESVQVESAPAPVVAAAAPVKKEVQERPKTGALSLVLFVGDTYAEGKGEDLLGKMIQAMKLKPGEFNRIQFDEKLDDINDLAGNLTTPSAETTNLIEQIEKFKPEIVVSLGATVTNILLGKREKLSGIHGQFFDKSAGSYHYNLMPLFHPDFLVINPNMKRTAWIDLQKVMERVGKI</sequence>
<name>A0A2K9NXG2_BACTC</name>
<gene>
    <name evidence="2" type="ORF">C0V70_15380</name>
</gene>
<feature type="domain" description="Uracil-DNA glycosylase-like" evidence="1">
    <location>
        <begin position="166"/>
        <end position="242"/>
    </location>
</feature>
<keyword evidence="3" id="KW-1185">Reference proteome</keyword>
<dbReference type="KEGG" id="bsto:C0V70_15380"/>
<evidence type="ECO:0000259" key="1">
    <source>
        <dbReference type="Pfam" id="PF03167"/>
    </source>
</evidence>
<dbReference type="SUPFAM" id="SSF52141">
    <property type="entry name" value="Uracil-DNA glycosylase-like"/>
    <property type="match status" value="1"/>
</dbReference>
<accession>A0A2K9NXG2</accession>
<evidence type="ECO:0000313" key="2">
    <source>
        <dbReference type="EMBL" id="AUN99464.1"/>
    </source>
</evidence>
<evidence type="ECO:0000313" key="3">
    <source>
        <dbReference type="Proteomes" id="UP000235584"/>
    </source>
</evidence>
<dbReference type="AlphaFoldDB" id="A0A2K9NXG2"/>
<protein>
    <recommendedName>
        <fullName evidence="1">Uracil-DNA glycosylase-like domain-containing protein</fullName>
    </recommendedName>
</protein>
<reference evidence="2 3" key="1">
    <citation type="submission" date="2018-01" db="EMBL/GenBank/DDBJ databases">
        <title>Complete genome sequence of Bacteriovorax stolpii DSM12778.</title>
        <authorList>
            <person name="Tang B."/>
            <person name="Chang J."/>
        </authorList>
    </citation>
    <scope>NUCLEOTIDE SEQUENCE [LARGE SCALE GENOMIC DNA]</scope>
    <source>
        <strain evidence="2 3">DSM 12778</strain>
    </source>
</reference>
<proteinExistence type="predicted"/>
<dbReference type="Pfam" id="PF03167">
    <property type="entry name" value="UDG"/>
    <property type="match status" value="1"/>
</dbReference>
<dbReference type="Proteomes" id="UP000235584">
    <property type="component" value="Chromosome"/>
</dbReference>
<dbReference type="Gene3D" id="3.40.470.10">
    <property type="entry name" value="Uracil-DNA glycosylase-like domain"/>
    <property type="match status" value="1"/>
</dbReference>
<dbReference type="InterPro" id="IPR005122">
    <property type="entry name" value="Uracil-DNA_glycosylase-like"/>
</dbReference>